<evidence type="ECO:0000313" key="3">
    <source>
        <dbReference type="EMBL" id="KAF9477998.1"/>
    </source>
</evidence>
<dbReference type="InterPro" id="IPR001810">
    <property type="entry name" value="F-box_dom"/>
</dbReference>
<dbReference type="AlphaFoldDB" id="A0A9P6CZT3"/>
<proteinExistence type="predicted"/>
<keyword evidence="4" id="KW-1185">Reference proteome</keyword>
<feature type="region of interest" description="Disordered" evidence="1">
    <location>
        <begin position="361"/>
        <end position="394"/>
    </location>
</feature>
<accession>A0A9P6CZT3</accession>
<dbReference type="InterPro" id="IPR036047">
    <property type="entry name" value="F-box-like_dom_sf"/>
</dbReference>
<comment type="caution">
    <text evidence="3">The sequence shown here is derived from an EMBL/GenBank/DDBJ whole genome shotgun (WGS) entry which is preliminary data.</text>
</comment>
<gene>
    <name evidence="3" type="ORF">BDN70DRAFT_896079</name>
</gene>
<dbReference type="SMART" id="SM00256">
    <property type="entry name" value="FBOX"/>
    <property type="match status" value="1"/>
</dbReference>
<name>A0A9P6CZT3_9AGAR</name>
<evidence type="ECO:0000259" key="2">
    <source>
        <dbReference type="SMART" id="SM00256"/>
    </source>
</evidence>
<feature type="domain" description="F-box" evidence="2">
    <location>
        <begin position="13"/>
        <end position="53"/>
    </location>
</feature>
<dbReference type="OrthoDB" id="3034442at2759"/>
<dbReference type="Pfam" id="PF12937">
    <property type="entry name" value="F-box-like"/>
    <property type="match status" value="1"/>
</dbReference>
<reference evidence="3" key="1">
    <citation type="submission" date="2020-11" db="EMBL/GenBank/DDBJ databases">
        <authorList>
            <consortium name="DOE Joint Genome Institute"/>
            <person name="Ahrendt S."/>
            <person name="Riley R."/>
            <person name="Andreopoulos W."/>
            <person name="Labutti K."/>
            <person name="Pangilinan J."/>
            <person name="Ruiz-Duenas F.J."/>
            <person name="Barrasa J.M."/>
            <person name="Sanchez-Garcia M."/>
            <person name="Camarero S."/>
            <person name="Miyauchi S."/>
            <person name="Serrano A."/>
            <person name="Linde D."/>
            <person name="Babiker R."/>
            <person name="Drula E."/>
            <person name="Ayuso-Fernandez I."/>
            <person name="Pacheco R."/>
            <person name="Padilla G."/>
            <person name="Ferreira P."/>
            <person name="Barriuso J."/>
            <person name="Kellner H."/>
            <person name="Castanera R."/>
            <person name="Alfaro M."/>
            <person name="Ramirez L."/>
            <person name="Pisabarro A.G."/>
            <person name="Kuo A."/>
            <person name="Tritt A."/>
            <person name="Lipzen A."/>
            <person name="He G."/>
            <person name="Yan M."/>
            <person name="Ng V."/>
            <person name="Cullen D."/>
            <person name="Martin F."/>
            <person name="Rosso M.-N."/>
            <person name="Henrissat B."/>
            <person name="Hibbett D."/>
            <person name="Martinez A.T."/>
            <person name="Grigoriev I.V."/>
        </authorList>
    </citation>
    <scope>NUCLEOTIDE SEQUENCE</scope>
    <source>
        <strain evidence="3">CIRM-BRFM 674</strain>
    </source>
</reference>
<feature type="compositionally biased region" description="Polar residues" evidence="1">
    <location>
        <begin position="379"/>
        <end position="394"/>
    </location>
</feature>
<dbReference type="Proteomes" id="UP000807469">
    <property type="component" value="Unassembled WGS sequence"/>
</dbReference>
<dbReference type="SUPFAM" id="SSF81383">
    <property type="entry name" value="F-box domain"/>
    <property type="match status" value="1"/>
</dbReference>
<evidence type="ECO:0000256" key="1">
    <source>
        <dbReference type="SAM" id="MobiDB-lite"/>
    </source>
</evidence>
<organism evidence="3 4">
    <name type="scientific">Pholiota conissans</name>
    <dbReference type="NCBI Taxonomy" id="109636"/>
    <lineage>
        <taxon>Eukaryota</taxon>
        <taxon>Fungi</taxon>
        <taxon>Dikarya</taxon>
        <taxon>Basidiomycota</taxon>
        <taxon>Agaricomycotina</taxon>
        <taxon>Agaricomycetes</taxon>
        <taxon>Agaricomycetidae</taxon>
        <taxon>Agaricales</taxon>
        <taxon>Agaricineae</taxon>
        <taxon>Strophariaceae</taxon>
        <taxon>Pholiota</taxon>
    </lineage>
</organism>
<evidence type="ECO:0000313" key="4">
    <source>
        <dbReference type="Proteomes" id="UP000807469"/>
    </source>
</evidence>
<sequence>MSELSSKLCLAGLSEDILLSIVSYLEPPCILRLGETCKRLHEFTSLRVVWVHEATLHVIMQGLPFLEVDLDELSTSDLIAHTIHGYSLAHRWVNGISSPKRVVNVTGTSGISVSDVRFVPGRDNLLVTISKSIWSALSIWDIDDGVNSKKLCEWSPRGAIFTGFALNSDENSEATIAVSLQLNDRHFVELLTLFTTEDSTCLLKRLFSVDTTMKPVTLVGDLIALTDDTAQTAIWNWKEGTYAILEHPTNNPTLIQSNECIQVVFARQSILVVRARCMYLFPFPTFSLPNPSTDTSPPSYEPIAQHSFGWVDSECVRVCPFLEGSQYQGLWPPLSILVRGESDDPWASDIHNLELYTLDPNPSFDSHHQPHPRIRQENNDTPANASSSWNDQDPSVSPYVFPTRLTHEVACLRGSLRCKQVALGRFGTAFWVQPRDRFPGGLLADIPTHLMPSSSSRNETLVAAVFPGSLNPRSSRKKKGEADNASYGTTVIGSNIFENDAGSSWTSFDYDEVGGRVALGSSFGKVTILQL</sequence>
<protein>
    <recommendedName>
        <fullName evidence="2">F-box domain-containing protein</fullName>
    </recommendedName>
</protein>
<dbReference type="EMBL" id="MU155245">
    <property type="protein sequence ID" value="KAF9477998.1"/>
    <property type="molecule type" value="Genomic_DNA"/>
</dbReference>